<dbReference type="Proteomes" id="UP000217918">
    <property type="component" value="Unassembled WGS sequence"/>
</dbReference>
<feature type="transmembrane region" description="Helical" evidence="1">
    <location>
        <begin position="6"/>
        <end position="25"/>
    </location>
</feature>
<evidence type="ECO:0000313" key="3">
    <source>
        <dbReference type="Proteomes" id="UP000217918"/>
    </source>
</evidence>
<keyword evidence="1" id="KW-0472">Membrane</keyword>
<keyword evidence="1" id="KW-1133">Transmembrane helix</keyword>
<dbReference type="EMBL" id="NVYO01000003">
    <property type="protein sequence ID" value="PBQ22438.1"/>
    <property type="molecule type" value="Genomic_DNA"/>
</dbReference>
<organism evidence="2 3">
    <name type="scientific">Levilactobacillus brevis</name>
    <name type="common">Lactobacillus brevis</name>
    <dbReference type="NCBI Taxonomy" id="1580"/>
    <lineage>
        <taxon>Bacteria</taxon>
        <taxon>Bacillati</taxon>
        <taxon>Bacillota</taxon>
        <taxon>Bacilli</taxon>
        <taxon>Lactobacillales</taxon>
        <taxon>Lactobacillaceae</taxon>
        <taxon>Levilactobacillus</taxon>
    </lineage>
</organism>
<accession>A0A2A3TUS6</accession>
<keyword evidence="1" id="KW-0812">Transmembrane</keyword>
<protein>
    <submittedName>
        <fullName evidence="2">Uncharacterized protein</fullName>
    </submittedName>
</protein>
<dbReference type="RefSeq" id="WP_096110607.1">
    <property type="nucleotide sequence ID" value="NZ_BJMR01000054.1"/>
</dbReference>
<evidence type="ECO:0000313" key="2">
    <source>
        <dbReference type="EMBL" id="PBQ22438.1"/>
    </source>
</evidence>
<reference evidence="2 3" key="1">
    <citation type="submission" date="2017-09" db="EMBL/GenBank/DDBJ databases">
        <title>Genome sequence of Lactobacillus brevis D7.</title>
        <authorList>
            <person name="Kwon M.-S."/>
            <person name="Lim S.K."/>
            <person name="Choi H.-J."/>
        </authorList>
    </citation>
    <scope>NUCLEOTIDE SEQUENCE [LARGE SCALE GENOMIC DNA]</scope>
    <source>
        <strain evidence="2 3">D7</strain>
    </source>
</reference>
<evidence type="ECO:0000256" key="1">
    <source>
        <dbReference type="SAM" id="Phobius"/>
    </source>
</evidence>
<sequence length="88" mass="10057">MVNFIEFVFGFIIDAISFSIPDLLFGLPRVKLQKKIAIKAKKLGLSAGDLNKLVNKLPYTITEKKGDFDFFNCSYRDLKKLLNKINTK</sequence>
<proteinExistence type="predicted"/>
<dbReference type="AlphaFoldDB" id="A0A2A3TUS6"/>
<name>A0A2A3TUS6_LEVBR</name>
<gene>
    <name evidence="2" type="ORF">CNR29_13655</name>
</gene>
<comment type="caution">
    <text evidence="2">The sequence shown here is derived from an EMBL/GenBank/DDBJ whole genome shotgun (WGS) entry which is preliminary data.</text>
</comment>